<evidence type="ECO:0000259" key="10">
    <source>
        <dbReference type="Pfam" id="PF20151"/>
    </source>
</evidence>
<keyword evidence="6 9" id="KW-0812">Transmembrane</keyword>
<feature type="transmembrane region" description="Helical" evidence="9">
    <location>
        <begin position="531"/>
        <end position="551"/>
    </location>
</feature>
<evidence type="ECO:0000256" key="6">
    <source>
        <dbReference type="ARBA" id="ARBA00022692"/>
    </source>
</evidence>
<feature type="transmembrane region" description="Helical" evidence="9">
    <location>
        <begin position="408"/>
        <end position="428"/>
    </location>
</feature>
<gene>
    <name evidence="11" type="ORF">EW145_g3107</name>
</gene>
<dbReference type="InterPro" id="IPR000537">
    <property type="entry name" value="UbiA_prenyltransferase"/>
</dbReference>
<dbReference type="PANTHER" id="PTHR11048">
    <property type="entry name" value="PRENYLTRANSFERASES"/>
    <property type="match status" value="1"/>
</dbReference>
<evidence type="ECO:0000256" key="3">
    <source>
        <dbReference type="ARBA" id="ARBA00005179"/>
    </source>
</evidence>
<keyword evidence="5" id="KW-0808">Transferase</keyword>
<dbReference type="Gene3D" id="1.20.120.1780">
    <property type="entry name" value="UbiA prenyltransferase"/>
    <property type="match status" value="1"/>
</dbReference>
<dbReference type="PROSITE" id="PS00943">
    <property type="entry name" value="UBIA"/>
    <property type="match status" value="1"/>
</dbReference>
<feature type="transmembrane region" description="Helical" evidence="9">
    <location>
        <begin position="489"/>
        <end position="510"/>
    </location>
</feature>
<name>A0A4S4LAB4_9AGAM</name>
<evidence type="ECO:0000256" key="5">
    <source>
        <dbReference type="ARBA" id="ARBA00022679"/>
    </source>
</evidence>
<evidence type="ECO:0000313" key="11">
    <source>
        <dbReference type="EMBL" id="THH07848.1"/>
    </source>
</evidence>
<proteinExistence type="inferred from homology"/>
<dbReference type="Proteomes" id="UP000308199">
    <property type="component" value="Unassembled WGS sequence"/>
</dbReference>
<dbReference type="GO" id="GO:0016765">
    <property type="term" value="F:transferase activity, transferring alkyl or aryl (other than methyl) groups"/>
    <property type="evidence" value="ECO:0007669"/>
    <property type="project" value="InterPro"/>
</dbReference>
<dbReference type="EMBL" id="SGPK01000124">
    <property type="protein sequence ID" value="THH07848.1"/>
    <property type="molecule type" value="Genomic_DNA"/>
</dbReference>
<dbReference type="Pfam" id="PF01040">
    <property type="entry name" value="UbiA"/>
    <property type="match status" value="1"/>
</dbReference>
<feature type="transmembrane region" description="Helical" evidence="9">
    <location>
        <begin position="216"/>
        <end position="236"/>
    </location>
</feature>
<reference evidence="11 12" key="1">
    <citation type="submission" date="2019-02" db="EMBL/GenBank/DDBJ databases">
        <title>Genome sequencing of the rare red list fungi Phellinidium pouzarii.</title>
        <authorList>
            <person name="Buettner E."/>
            <person name="Kellner H."/>
        </authorList>
    </citation>
    <scope>NUCLEOTIDE SEQUENCE [LARGE SCALE GENOMIC DNA]</scope>
    <source>
        <strain evidence="11 12">DSM 108285</strain>
    </source>
</reference>
<comment type="caution">
    <text evidence="11">The sequence shown here is derived from an EMBL/GenBank/DDBJ whole genome shotgun (WGS) entry which is preliminary data.</text>
</comment>
<keyword evidence="12" id="KW-1185">Reference proteome</keyword>
<evidence type="ECO:0000256" key="2">
    <source>
        <dbReference type="ARBA" id="ARBA00004141"/>
    </source>
</evidence>
<comment type="pathway">
    <text evidence="3">Secondary metabolite biosynthesis.</text>
</comment>
<comment type="similarity">
    <text evidence="4">Belongs to the UbiA prenyltransferase family.</text>
</comment>
<feature type="transmembrane region" description="Helical" evidence="9">
    <location>
        <begin position="77"/>
        <end position="102"/>
    </location>
</feature>
<dbReference type="CDD" id="cd13959">
    <property type="entry name" value="PT_UbiA_COQ2"/>
    <property type="match status" value="1"/>
</dbReference>
<evidence type="ECO:0000256" key="4">
    <source>
        <dbReference type="ARBA" id="ARBA00005985"/>
    </source>
</evidence>
<dbReference type="PANTHER" id="PTHR11048:SF28">
    <property type="entry name" value="4-HYDROXYBENZOATE POLYPRENYLTRANSFERASE, MITOCHONDRIAL"/>
    <property type="match status" value="1"/>
</dbReference>
<dbReference type="InterPro" id="IPR045340">
    <property type="entry name" value="DUF6533"/>
</dbReference>
<evidence type="ECO:0000256" key="9">
    <source>
        <dbReference type="SAM" id="Phobius"/>
    </source>
</evidence>
<feature type="domain" description="DUF6533" evidence="10">
    <location>
        <begin position="36"/>
        <end position="80"/>
    </location>
</feature>
<comment type="subcellular location">
    <subcellularLocation>
        <location evidence="2">Membrane</location>
        <topology evidence="2">Multi-pass membrane protein</topology>
    </subcellularLocation>
</comment>
<comment type="cofactor">
    <cofactor evidence="1">
        <name>Mg(2+)</name>
        <dbReference type="ChEBI" id="CHEBI:18420"/>
    </cofactor>
</comment>
<evidence type="ECO:0000256" key="1">
    <source>
        <dbReference type="ARBA" id="ARBA00001946"/>
    </source>
</evidence>
<dbReference type="GO" id="GO:0005886">
    <property type="term" value="C:plasma membrane"/>
    <property type="evidence" value="ECO:0007669"/>
    <property type="project" value="TreeGrafter"/>
</dbReference>
<evidence type="ECO:0000313" key="12">
    <source>
        <dbReference type="Proteomes" id="UP000308199"/>
    </source>
</evidence>
<dbReference type="AlphaFoldDB" id="A0A4S4LAB4"/>
<keyword evidence="8 9" id="KW-0472">Membrane</keyword>
<evidence type="ECO:0000256" key="7">
    <source>
        <dbReference type="ARBA" id="ARBA00022989"/>
    </source>
</evidence>
<dbReference type="Gene3D" id="1.10.357.140">
    <property type="entry name" value="UbiA prenyltransferase"/>
    <property type="match status" value="1"/>
</dbReference>
<dbReference type="OrthoDB" id="18170at2759"/>
<protein>
    <recommendedName>
        <fullName evidence="10">DUF6533 domain-containing protein</fullName>
    </recommendedName>
</protein>
<dbReference type="InterPro" id="IPR030470">
    <property type="entry name" value="UbiA_prenylTrfase_CS"/>
</dbReference>
<evidence type="ECO:0000256" key="8">
    <source>
        <dbReference type="ARBA" id="ARBA00023136"/>
    </source>
</evidence>
<accession>A0A4S4LAB4</accession>
<dbReference type="InterPro" id="IPR039653">
    <property type="entry name" value="Prenyltransferase"/>
</dbReference>
<feature type="transmembrane region" description="Helical" evidence="9">
    <location>
        <begin position="434"/>
        <end position="453"/>
    </location>
</feature>
<dbReference type="FunFam" id="1.10.357.140:FF:000008">
    <property type="entry name" value="4-hydroxybenzoate octaprenyltransferase"/>
    <property type="match status" value="1"/>
</dbReference>
<feature type="transmembrane region" description="Helical" evidence="9">
    <location>
        <begin position="335"/>
        <end position="353"/>
    </location>
</feature>
<dbReference type="GO" id="GO:0006744">
    <property type="term" value="P:ubiquinone biosynthetic process"/>
    <property type="evidence" value="ECO:0007669"/>
    <property type="project" value="TreeGrafter"/>
</dbReference>
<keyword evidence="7 9" id="KW-1133">Transmembrane helix</keyword>
<organism evidence="11 12">
    <name type="scientific">Phellinidium pouzarii</name>
    <dbReference type="NCBI Taxonomy" id="167371"/>
    <lineage>
        <taxon>Eukaryota</taxon>
        <taxon>Fungi</taxon>
        <taxon>Dikarya</taxon>
        <taxon>Basidiomycota</taxon>
        <taxon>Agaricomycotina</taxon>
        <taxon>Agaricomycetes</taxon>
        <taxon>Hymenochaetales</taxon>
        <taxon>Hymenochaetaceae</taxon>
        <taxon>Phellinidium</taxon>
    </lineage>
</organism>
<sequence length="605" mass="67740">MIMPPARSIARSAMSAPFVVTPALITSAEHLVAAKYYALCSFVMLTYDISLTLSLEIEKIWKKQISGLSVLWFLNRWVFFAAVIPTIASFQSPSFVGTLRALLPIPRLHRHVPARRHWVSPLSYGVKRFSFLLDSSAVSFLLRQKMRKNLSFTGYLNCAQVRKLLSDELALDVLIHLDQIDAVVLSLTIYRSYAAFKTFGGFSHTQIWRVIVKDGIIYFLVMFGANLTTVLMYIIAAQDLKASNADFGVMINSIMTARLILNLKAAASTQNESEHHYTGFGGAQAAWEANLLGNIGNEFEGSTADNSVHSELRYPKGRSTIDTFDFSDDLELPPAGGLLFFWPMVWGLAMAAYSKKLPFNELATLLLKTVFGAFIMRSSACTVNDIFDRKFDAAVERTKNRPVASGQVSVFSATLFLFFQFFIGALFFSTYNSLVFWISLIEMIPLLSIYPLIKRFSYWPQAWLGISVNLGFAQSWFQIDASISHSFDVIGLMIAGTWCWTMMYDTVYGCQDRRDDIKVGIWSSSLFFGDHVWTAAACFDVGFVIFLYYAGVANGHGFPYFAICNQPQAVGLFGSQSTENFKNNAFYLGPLIFSGIMADYVRVVV</sequence>
<dbReference type="InterPro" id="IPR044878">
    <property type="entry name" value="UbiA_sf"/>
</dbReference>
<dbReference type="Pfam" id="PF20151">
    <property type="entry name" value="DUF6533"/>
    <property type="match status" value="1"/>
</dbReference>